<protein>
    <submittedName>
        <fullName evidence="1">Uncharacterized protein</fullName>
    </submittedName>
</protein>
<evidence type="ECO:0000313" key="1">
    <source>
        <dbReference type="EMBL" id="KAG8459769.1"/>
    </source>
</evidence>
<dbReference type="AlphaFoldDB" id="A0A8J5XFH4"/>
<dbReference type="EMBL" id="JAGTXO010000037">
    <property type="protein sequence ID" value="KAG8459769.1"/>
    <property type="molecule type" value="Genomic_DNA"/>
</dbReference>
<dbReference type="Proteomes" id="UP000751190">
    <property type="component" value="Unassembled WGS sequence"/>
</dbReference>
<proteinExistence type="predicted"/>
<reference evidence="1" key="1">
    <citation type="submission" date="2021-05" db="EMBL/GenBank/DDBJ databases">
        <title>The genome of the haptophyte Pavlova lutheri (Diacronema luteri, Pavlovales) - a model for lipid biosynthesis in eukaryotic algae.</title>
        <authorList>
            <person name="Hulatt C.J."/>
            <person name="Posewitz M.C."/>
        </authorList>
    </citation>
    <scope>NUCLEOTIDE SEQUENCE</scope>
    <source>
        <strain evidence="1">NIVA-4/92</strain>
    </source>
</reference>
<gene>
    <name evidence="1" type="ORF">KFE25_014332</name>
</gene>
<sequence>MGKKPQIEEFHLSKKDAKKHEKLLTEATWHDARKAARADENDPHHIEAEKLRKLAAELFERAKAEFLTAH</sequence>
<comment type="caution">
    <text evidence="1">The sequence shown here is derived from an EMBL/GenBank/DDBJ whole genome shotgun (WGS) entry which is preliminary data.</text>
</comment>
<keyword evidence="2" id="KW-1185">Reference proteome</keyword>
<name>A0A8J5XFH4_DIALT</name>
<organism evidence="1 2">
    <name type="scientific">Diacronema lutheri</name>
    <name type="common">Unicellular marine alga</name>
    <name type="synonym">Monochrysis lutheri</name>
    <dbReference type="NCBI Taxonomy" id="2081491"/>
    <lineage>
        <taxon>Eukaryota</taxon>
        <taxon>Haptista</taxon>
        <taxon>Haptophyta</taxon>
        <taxon>Pavlovophyceae</taxon>
        <taxon>Pavlovales</taxon>
        <taxon>Pavlovaceae</taxon>
        <taxon>Diacronema</taxon>
    </lineage>
</organism>
<evidence type="ECO:0000313" key="2">
    <source>
        <dbReference type="Proteomes" id="UP000751190"/>
    </source>
</evidence>
<accession>A0A8J5XFH4</accession>